<gene>
    <name evidence="2" type="ORF">BACPLE_02043</name>
</gene>
<organism evidence="2 3">
    <name type="scientific">Phocaeicola plebeius (strain DSM 17135 / JCM 12973 / CCUG 54634 / M2)</name>
    <name type="common">Bacteroides plebeius</name>
    <dbReference type="NCBI Taxonomy" id="484018"/>
    <lineage>
        <taxon>Bacteria</taxon>
        <taxon>Pseudomonadati</taxon>
        <taxon>Bacteroidota</taxon>
        <taxon>Bacteroidia</taxon>
        <taxon>Bacteroidales</taxon>
        <taxon>Bacteroidaceae</taxon>
        <taxon>Phocaeicola</taxon>
    </lineage>
</organism>
<evidence type="ECO:0000259" key="1">
    <source>
        <dbReference type="Pfam" id="PF07603"/>
    </source>
</evidence>
<evidence type="ECO:0000313" key="2">
    <source>
        <dbReference type="EMBL" id="EDY95767.1"/>
    </source>
</evidence>
<reference evidence="2 3" key="2">
    <citation type="submission" date="2008-08" db="EMBL/GenBank/DDBJ databases">
        <authorList>
            <person name="Fulton L."/>
            <person name="Clifton S."/>
            <person name="Fulton B."/>
            <person name="Xu J."/>
            <person name="Minx P."/>
            <person name="Pepin K.H."/>
            <person name="Johnson M."/>
            <person name="Thiruvilangam P."/>
            <person name="Bhonagiri V."/>
            <person name="Nash W.E."/>
            <person name="Mardis E.R."/>
            <person name="Wilson R.K."/>
        </authorList>
    </citation>
    <scope>NUCLEOTIDE SEQUENCE [LARGE SCALE GENOMIC DNA]</scope>
    <source>
        <strain evidence="3">DSM 17135 / JCM 12973 / M2</strain>
    </source>
</reference>
<feature type="domain" description="Lcl C-terminal" evidence="1">
    <location>
        <begin position="49"/>
        <end position="190"/>
    </location>
</feature>
<protein>
    <recommendedName>
        <fullName evidence="1">Lcl C-terminal domain-containing protein</fullName>
    </recommendedName>
</protein>
<dbReference type="Pfam" id="PF07603">
    <property type="entry name" value="Lcl_C"/>
    <property type="match status" value="2"/>
</dbReference>
<dbReference type="OrthoDB" id="9793251at2"/>
<dbReference type="InterPro" id="IPR011460">
    <property type="entry name" value="Lcl_C"/>
</dbReference>
<feature type="domain" description="Lcl C-terminal" evidence="1">
    <location>
        <begin position="217"/>
        <end position="322"/>
    </location>
</feature>
<accession>B5CZ86</accession>
<proteinExistence type="predicted"/>
<dbReference type="Proteomes" id="UP000003452">
    <property type="component" value="Unassembled WGS sequence"/>
</dbReference>
<dbReference type="AlphaFoldDB" id="B5CZ86"/>
<dbReference type="HOGENOM" id="CLU_040781_0_0_10"/>
<evidence type="ECO:0000313" key="3">
    <source>
        <dbReference type="Proteomes" id="UP000003452"/>
    </source>
</evidence>
<comment type="caution">
    <text evidence="2">The sequence shown here is derived from an EMBL/GenBank/DDBJ whole genome shotgun (WGS) entry which is preliminary data.</text>
</comment>
<dbReference type="EMBL" id="ABQC02000019">
    <property type="protein sequence ID" value="EDY95767.1"/>
    <property type="molecule type" value="Genomic_DNA"/>
</dbReference>
<dbReference type="eggNOG" id="COG1262">
    <property type="taxonomic scope" value="Bacteria"/>
</dbReference>
<name>B5CZ86_PHOPM</name>
<dbReference type="PANTHER" id="PTHR35812">
    <property type="entry name" value="LIPOPROTEIN"/>
    <property type="match status" value="1"/>
</dbReference>
<dbReference type="PANTHER" id="PTHR35812:SF1">
    <property type="entry name" value="LIPOPROTEIN"/>
    <property type="match status" value="1"/>
</dbReference>
<sequence length="384" mass="42973">MNYPIVGTNQTLSFNDCEIISNVYEGASFYGQDSNYPGNIPSYTNNGDGTVTDNVTGLMWSKSPDLNGDGIINYDDKISLEESEQFIKEFTLAGYTDWRIPTIKELYSLIDFSGIDISSYSATSTEGLTPFIDTRYFDFGYGDLSYERLIDAQMLTTTIYTSTTMENAKTLFGVNFADGRIKGYGLTSPKGEKKFYAYFVRGNSDYGKNDFVETEDGTIVDKATGLMWMKDDSGKGMAWQEALEYAENYSYGGYDDWRLPSVKELQSIVDYDRSPDFTSSAAISPLFNCTQITNEAGQKDYPAYWSSTTHQRYASDRVGINACYVCFGRAMGHMGRWIDVHGAGAQRSDPKNGNPNDYTNGFGPQGDAIRIYNYVRLVRNAETD</sequence>
<reference evidence="2 3" key="1">
    <citation type="submission" date="2008-08" db="EMBL/GenBank/DDBJ databases">
        <title>Draft genome sequence of Bacteroides plebeius (DSM 17135).</title>
        <authorList>
            <person name="Sudarsanam P."/>
            <person name="Ley R."/>
            <person name="Guruge J."/>
            <person name="Turnbaugh P.J."/>
            <person name="Mahowald M."/>
            <person name="Liep D."/>
            <person name="Gordon J."/>
        </authorList>
    </citation>
    <scope>NUCLEOTIDE SEQUENCE [LARGE SCALE GENOMIC DNA]</scope>
    <source>
        <strain evidence="3">DSM 17135 / JCM 12973 / M2</strain>
    </source>
</reference>